<feature type="chain" id="PRO_5002080716" evidence="8">
    <location>
        <begin position="34"/>
        <end position="258"/>
    </location>
</feature>
<comment type="caution">
    <text evidence="11">The sequence shown here is derived from an EMBL/GenBank/DDBJ whole genome shotgun (WGS) entry which is preliminary data.</text>
</comment>
<evidence type="ECO:0000256" key="7">
    <source>
        <dbReference type="RuleBase" id="RU003918"/>
    </source>
</evidence>
<evidence type="ECO:0000313" key="12">
    <source>
        <dbReference type="Proteomes" id="UP000030853"/>
    </source>
</evidence>
<comment type="subcellular location">
    <subcellularLocation>
        <location evidence="1 7">Periplasm</location>
    </subcellularLocation>
</comment>
<dbReference type="FunFam" id="2.60.40.10:FF:000458">
    <property type="entry name" value="Molecular chaperone FimC"/>
    <property type="match status" value="1"/>
</dbReference>
<sequence length="258" mass="28763">MQGHTVYHGIVSMFLRKILSCLLLGTALNSANASVTLVGSRIIYPGTASSVDIQFKNGDNIPYLIQAWFDDGDVDAQPQQISSVPFIITPPVFRIQPKAGQVARVVFSQSRSLPQDRESMYWFNMLQIPPAEKTTTGKQNAMTVMLRNRIKLFYRPAGMGKPDNILQGITVRSLFDKQRGNGIEIDNAQPWFASLVAVNLQVGQQTHLCDPEMVAPFSQQTCWFPNTKQRLQGVGTVRIDAINDQGARISERYSIHLP</sequence>
<accession>A0A0B1R8N3</accession>
<dbReference type="Pfam" id="PF00345">
    <property type="entry name" value="PapD_N"/>
    <property type="match status" value="1"/>
</dbReference>
<dbReference type="PANTHER" id="PTHR30251">
    <property type="entry name" value="PILUS ASSEMBLY CHAPERONE"/>
    <property type="match status" value="1"/>
</dbReference>
<dbReference type="InterPro" id="IPR013783">
    <property type="entry name" value="Ig-like_fold"/>
</dbReference>
<comment type="similarity">
    <text evidence="2 7">Belongs to the periplasmic pilus chaperone family.</text>
</comment>
<dbReference type="InterPro" id="IPR008962">
    <property type="entry name" value="PapD-like_sf"/>
</dbReference>
<evidence type="ECO:0000256" key="4">
    <source>
        <dbReference type="ARBA" id="ARBA00022729"/>
    </source>
</evidence>
<dbReference type="InterPro" id="IPR016148">
    <property type="entry name" value="Pili_assmbl_chaperone_C"/>
</dbReference>
<dbReference type="AlphaFoldDB" id="A0A0B1R8N3"/>
<name>A0A0B1R8N3_9GAMM</name>
<evidence type="ECO:0000256" key="2">
    <source>
        <dbReference type="ARBA" id="ARBA00007399"/>
    </source>
</evidence>
<dbReference type="InterPro" id="IPR016147">
    <property type="entry name" value="Pili_assmbl_chaperone_N"/>
</dbReference>
<keyword evidence="3" id="KW-1029">Fimbrium biogenesis</keyword>
<dbReference type="InterPro" id="IPR018046">
    <property type="entry name" value="Pili_assmbl_chaperone_CS"/>
</dbReference>
<evidence type="ECO:0000256" key="3">
    <source>
        <dbReference type="ARBA" id="ARBA00022558"/>
    </source>
</evidence>
<evidence type="ECO:0000313" key="11">
    <source>
        <dbReference type="EMBL" id="KHJ67552.1"/>
    </source>
</evidence>
<feature type="signal peptide" evidence="8">
    <location>
        <begin position="1"/>
        <end position="33"/>
    </location>
</feature>
<feature type="domain" description="Pili assembly chaperone N-terminal" evidence="9">
    <location>
        <begin position="35"/>
        <end position="159"/>
    </location>
</feature>
<evidence type="ECO:0000256" key="1">
    <source>
        <dbReference type="ARBA" id="ARBA00004418"/>
    </source>
</evidence>
<evidence type="ECO:0000256" key="6">
    <source>
        <dbReference type="ARBA" id="ARBA00023186"/>
    </source>
</evidence>
<organism evidence="11 12">
    <name type="scientific">Pantoea rodasii</name>
    <dbReference type="NCBI Taxonomy" id="1076549"/>
    <lineage>
        <taxon>Bacteria</taxon>
        <taxon>Pseudomonadati</taxon>
        <taxon>Pseudomonadota</taxon>
        <taxon>Gammaproteobacteria</taxon>
        <taxon>Enterobacterales</taxon>
        <taxon>Erwiniaceae</taxon>
        <taxon>Pantoea</taxon>
    </lineage>
</organism>
<keyword evidence="6 7" id="KW-0143">Chaperone</keyword>
<reference evidence="11 12" key="1">
    <citation type="submission" date="2014-11" db="EMBL/GenBank/DDBJ databases">
        <title>Genome sequencing of Pantoea rodasii ND03.</title>
        <authorList>
            <person name="Muhamad Yunos N.Y."/>
            <person name="Chan K.-G."/>
        </authorList>
    </citation>
    <scope>NUCLEOTIDE SEQUENCE [LARGE SCALE GENOMIC DNA]</scope>
    <source>
        <strain evidence="11 12">ND03</strain>
    </source>
</reference>
<protein>
    <submittedName>
        <fullName evidence="11">Fimbrial chaperone protein StbB</fullName>
    </submittedName>
</protein>
<dbReference type="InterPro" id="IPR050643">
    <property type="entry name" value="Periplasmic_pilus_chap"/>
</dbReference>
<dbReference type="PANTHER" id="PTHR30251:SF25">
    <property type="entry name" value="FIMBRIAE CHAPARONE"/>
    <property type="match status" value="1"/>
</dbReference>
<dbReference type="GO" id="GO:0030288">
    <property type="term" value="C:outer membrane-bounded periplasmic space"/>
    <property type="evidence" value="ECO:0007669"/>
    <property type="project" value="InterPro"/>
</dbReference>
<dbReference type="SUPFAM" id="SSF49584">
    <property type="entry name" value="Periplasmic chaperone C-domain"/>
    <property type="match status" value="1"/>
</dbReference>
<dbReference type="Proteomes" id="UP000030853">
    <property type="component" value="Unassembled WGS sequence"/>
</dbReference>
<proteinExistence type="inferred from homology"/>
<gene>
    <name evidence="11" type="ORF">QU24_13600</name>
</gene>
<dbReference type="GO" id="GO:0071555">
    <property type="term" value="P:cell wall organization"/>
    <property type="evidence" value="ECO:0007669"/>
    <property type="project" value="InterPro"/>
</dbReference>
<evidence type="ECO:0000256" key="8">
    <source>
        <dbReference type="SAM" id="SignalP"/>
    </source>
</evidence>
<dbReference type="InterPro" id="IPR036316">
    <property type="entry name" value="Pili_assmbl_chap_C_dom_sf"/>
</dbReference>
<keyword evidence="5" id="KW-0574">Periplasm</keyword>
<evidence type="ECO:0000259" key="9">
    <source>
        <dbReference type="Pfam" id="PF00345"/>
    </source>
</evidence>
<dbReference type="EMBL" id="JTJJ01000046">
    <property type="protein sequence ID" value="KHJ67552.1"/>
    <property type="molecule type" value="Genomic_DNA"/>
</dbReference>
<dbReference type="PROSITE" id="PS00635">
    <property type="entry name" value="PILI_CHAPERONE"/>
    <property type="match status" value="1"/>
</dbReference>
<keyword evidence="4 8" id="KW-0732">Signal</keyword>
<evidence type="ECO:0000256" key="5">
    <source>
        <dbReference type="ARBA" id="ARBA00022764"/>
    </source>
</evidence>
<dbReference type="Pfam" id="PF02753">
    <property type="entry name" value="PapD_C"/>
    <property type="match status" value="1"/>
</dbReference>
<dbReference type="Gene3D" id="2.60.40.10">
    <property type="entry name" value="Immunoglobulins"/>
    <property type="match status" value="2"/>
</dbReference>
<dbReference type="InterPro" id="IPR001829">
    <property type="entry name" value="Pili_assmbl_chaperone_bac"/>
</dbReference>
<feature type="domain" description="Pili assembly chaperone C-terminal" evidence="10">
    <location>
        <begin position="185"/>
        <end position="249"/>
    </location>
</feature>
<dbReference type="SUPFAM" id="SSF49354">
    <property type="entry name" value="PapD-like"/>
    <property type="match status" value="1"/>
</dbReference>
<dbReference type="PRINTS" id="PR00969">
    <property type="entry name" value="CHAPERONPILI"/>
</dbReference>
<evidence type="ECO:0000259" key="10">
    <source>
        <dbReference type="Pfam" id="PF02753"/>
    </source>
</evidence>